<evidence type="ECO:0000313" key="1">
    <source>
        <dbReference type="EMBL" id="RHF00597.1"/>
    </source>
</evidence>
<reference evidence="1 2" key="1">
    <citation type="submission" date="2018-08" db="EMBL/GenBank/DDBJ databases">
        <title>A genome reference for cultivated species of the human gut microbiota.</title>
        <authorList>
            <person name="Zou Y."/>
            <person name="Xue W."/>
            <person name="Luo G."/>
        </authorList>
    </citation>
    <scope>NUCLEOTIDE SEQUENCE [LARGE SCALE GENOMIC DNA]</scope>
    <source>
        <strain evidence="1 2">AM26-2LB</strain>
    </source>
</reference>
<gene>
    <name evidence="1" type="ORF">DW703_14585</name>
</gene>
<sequence>MSESMWFASFFIEMTTGTGNRTGLHPMSHGWCTLSHVSYATQPRYCRNYALKIYDARRTRRNAPSVARFSLNCHPWQFISVYSVHNSTVSKQLRYALMRESVS</sequence>
<dbReference type="AlphaFoldDB" id="A0A414LZX4"/>
<dbReference type="Proteomes" id="UP000283501">
    <property type="component" value="Unassembled WGS sequence"/>
</dbReference>
<proteinExistence type="predicted"/>
<protein>
    <submittedName>
        <fullName evidence="1">Uncharacterized protein</fullName>
    </submittedName>
</protein>
<accession>A0A414LZX4</accession>
<comment type="caution">
    <text evidence="1">The sequence shown here is derived from an EMBL/GenBank/DDBJ whole genome shotgun (WGS) entry which is preliminary data.</text>
</comment>
<organism evidence="1 2">
    <name type="scientific">Agathobacter rectalis</name>
    <dbReference type="NCBI Taxonomy" id="39491"/>
    <lineage>
        <taxon>Bacteria</taxon>
        <taxon>Bacillati</taxon>
        <taxon>Bacillota</taxon>
        <taxon>Clostridia</taxon>
        <taxon>Lachnospirales</taxon>
        <taxon>Lachnospiraceae</taxon>
        <taxon>Agathobacter</taxon>
    </lineage>
</organism>
<name>A0A414LZX4_9FIRM</name>
<evidence type="ECO:0000313" key="2">
    <source>
        <dbReference type="Proteomes" id="UP000283501"/>
    </source>
</evidence>
<dbReference type="EMBL" id="QSKY01000030">
    <property type="protein sequence ID" value="RHF00597.1"/>
    <property type="molecule type" value="Genomic_DNA"/>
</dbReference>